<protein>
    <recommendedName>
        <fullName evidence="2">VTT domain-containing protein</fullName>
    </recommendedName>
</protein>
<dbReference type="Pfam" id="PF09335">
    <property type="entry name" value="VTT_dom"/>
    <property type="match status" value="1"/>
</dbReference>
<feature type="transmembrane region" description="Helical" evidence="1">
    <location>
        <begin position="153"/>
        <end position="174"/>
    </location>
</feature>
<keyword evidence="1" id="KW-0812">Transmembrane</keyword>
<dbReference type="EMBL" id="JAKOGI010000039">
    <property type="protein sequence ID" value="KAJ8447362.1"/>
    <property type="molecule type" value="Genomic_DNA"/>
</dbReference>
<sequence>MHTQFVISLFLLQEVIPVINWLTKTFSPSVLATIVFGALALFPTLLLPTTPFKWVAGLTFGYGIGFLLILAGYVVGVSLPYLIGHHLFLHKIKRWLDKHPIHDAVVRLAGDGDWFHQFRATVLIRLAPVPFTVFNYTAAATGVKFGPYLAGSLLGLVPDIFVAIYSGILIWTVAEAMEEHTPVSKLRLVLDGVGFGLTVVATIVIGFYAKRKLEQFHEQEERQQLL</sequence>
<evidence type="ECO:0000313" key="3">
    <source>
        <dbReference type="EMBL" id="KAJ8447362.1"/>
    </source>
</evidence>
<reference evidence="3" key="1">
    <citation type="submission" date="2022-04" db="EMBL/GenBank/DDBJ databases">
        <title>Carnegiea gigantea Genome sequencing and assembly v2.</title>
        <authorList>
            <person name="Copetti D."/>
            <person name="Sanderson M.J."/>
            <person name="Burquez A."/>
            <person name="Wojciechowski M.F."/>
        </authorList>
    </citation>
    <scope>NUCLEOTIDE SEQUENCE</scope>
    <source>
        <strain evidence="3">SGP5-SGP5p</strain>
        <tissue evidence="3">Aerial part</tissue>
    </source>
</reference>
<organism evidence="3 4">
    <name type="scientific">Carnegiea gigantea</name>
    <dbReference type="NCBI Taxonomy" id="171969"/>
    <lineage>
        <taxon>Eukaryota</taxon>
        <taxon>Viridiplantae</taxon>
        <taxon>Streptophyta</taxon>
        <taxon>Embryophyta</taxon>
        <taxon>Tracheophyta</taxon>
        <taxon>Spermatophyta</taxon>
        <taxon>Magnoliopsida</taxon>
        <taxon>eudicotyledons</taxon>
        <taxon>Gunneridae</taxon>
        <taxon>Pentapetalae</taxon>
        <taxon>Caryophyllales</taxon>
        <taxon>Cactineae</taxon>
        <taxon>Cactaceae</taxon>
        <taxon>Cactoideae</taxon>
        <taxon>Echinocereeae</taxon>
        <taxon>Carnegiea</taxon>
    </lineage>
</organism>
<dbReference type="InterPro" id="IPR032816">
    <property type="entry name" value="VTT_dom"/>
</dbReference>
<feature type="domain" description="VTT" evidence="2">
    <location>
        <begin position="47"/>
        <end position="168"/>
    </location>
</feature>
<evidence type="ECO:0000259" key="2">
    <source>
        <dbReference type="Pfam" id="PF09335"/>
    </source>
</evidence>
<comment type="caution">
    <text evidence="3">The sequence shown here is derived from an EMBL/GenBank/DDBJ whole genome shotgun (WGS) entry which is preliminary data.</text>
</comment>
<gene>
    <name evidence="3" type="ORF">Cgig2_013139</name>
</gene>
<dbReference type="PANTHER" id="PTHR46431">
    <property type="entry name" value="EXPRESSED PROTEIN"/>
    <property type="match status" value="1"/>
</dbReference>
<dbReference type="AlphaFoldDB" id="A0A9Q1KRI1"/>
<proteinExistence type="predicted"/>
<dbReference type="Proteomes" id="UP001153076">
    <property type="component" value="Unassembled WGS sequence"/>
</dbReference>
<keyword evidence="1" id="KW-1133">Transmembrane helix</keyword>
<evidence type="ECO:0000256" key="1">
    <source>
        <dbReference type="SAM" id="Phobius"/>
    </source>
</evidence>
<dbReference type="PANTHER" id="PTHR46431:SF7">
    <property type="entry name" value="SNARE ASSOCIATED GOLGI PROTEIN FAMILY"/>
    <property type="match status" value="1"/>
</dbReference>
<feature type="transmembrane region" description="Helical" evidence="1">
    <location>
        <begin position="30"/>
        <end position="48"/>
    </location>
</feature>
<evidence type="ECO:0000313" key="4">
    <source>
        <dbReference type="Proteomes" id="UP001153076"/>
    </source>
</evidence>
<name>A0A9Q1KRI1_9CARY</name>
<feature type="transmembrane region" description="Helical" evidence="1">
    <location>
        <begin position="186"/>
        <end position="209"/>
    </location>
</feature>
<dbReference type="OrthoDB" id="202840at2759"/>
<keyword evidence="4" id="KW-1185">Reference proteome</keyword>
<feature type="transmembrane region" description="Helical" evidence="1">
    <location>
        <begin position="60"/>
        <end position="84"/>
    </location>
</feature>
<accession>A0A9Q1KRI1</accession>
<keyword evidence="1" id="KW-0472">Membrane</keyword>